<sequence>MGGHSTPATSISPEEVKKLLARAEAQKFSEAPKYTQSPSSGVLHTSIAGRFDNERARLGPDFTEADRQWRIKWLKSQELHPSEPFHFPQLEQTNLNIFRRIYRYPLNFFEKFLEGFMDRPKAVVGRKMLGRSIMGYLIVLYGWYELNYNHSTWENVRGIRVHHTKEVVLPGDIRYPMPNPRTESWQHYDRGFHDRKVLLNNAK</sequence>
<dbReference type="InterPro" id="IPR019174">
    <property type="entry name" value="NADH_DH_b-subcmplx_su6"/>
</dbReference>
<dbReference type="PANTHER" id="PTHR21106">
    <property type="entry name" value="NADH DEHYDROGENASE [UBIQUINONE] 1 BETA SUBCOMPLEX SUBUNIT 6"/>
    <property type="match status" value="1"/>
</dbReference>
<keyword evidence="2" id="KW-1185">Reference proteome</keyword>
<dbReference type="EMBL" id="JAPWDV010000001">
    <property type="protein sequence ID" value="KAJ6224343.1"/>
    <property type="molecule type" value="Genomic_DNA"/>
</dbReference>
<evidence type="ECO:0008006" key="3">
    <source>
        <dbReference type="Google" id="ProtNLM"/>
    </source>
</evidence>
<evidence type="ECO:0000313" key="2">
    <source>
        <dbReference type="Proteomes" id="UP001142055"/>
    </source>
</evidence>
<dbReference type="Proteomes" id="UP001142055">
    <property type="component" value="Chromosome 1"/>
</dbReference>
<protein>
    <recommendedName>
        <fullName evidence="3">Complex I-B17</fullName>
    </recommendedName>
</protein>
<comment type="caution">
    <text evidence="1">The sequence shown here is derived from an EMBL/GenBank/DDBJ whole genome shotgun (WGS) entry which is preliminary data.</text>
</comment>
<dbReference type="PANTHER" id="PTHR21106:SF2">
    <property type="entry name" value="NADH DEHYDROGENASE [UBIQUINONE] 1 BETA SUBCOMPLEX SUBUNIT 6"/>
    <property type="match status" value="1"/>
</dbReference>
<dbReference type="GO" id="GO:0005739">
    <property type="term" value="C:mitochondrion"/>
    <property type="evidence" value="ECO:0007669"/>
    <property type="project" value="GOC"/>
</dbReference>
<dbReference type="AlphaFoldDB" id="A0A9Q0MDM3"/>
<evidence type="ECO:0000313" key="1">
    <source>
        <dbReference type="EMBL" id="KAJ6224343.1"/>
    </source>
</evidence>
<accession>A0A9Q0MDM3</accession>
<dbReference type="OrthoDB" id="5824032at2759"/>
<gene>
    <name evidence="1" type="ORF">RDWZM_002888</name>
</gene>
<dbReference type="OMA" id="IRFWTGK"/>
<organism evidence="1 2">
    <name type="scientific">Blomia tropicalis</name>
    <name type="common">Mite</name>
    <dbReference type="NCBI Taxonomy" id="40697"/>
    <lineage>
        <taxon>Eukaryota</taxon>
        <taxon>Metazoa</taxon>
        <taxon>Ecdysozoa</taxon>
        <taxon>Arthropoda</taxon>
        <taxon>Chelicerata</taxon>
        <taxon>Arachnida</taxon>
        <taxon>Acari</taxon>
        <taxon>Acariformes</taxon>
        <taxon>Sarcoptiformes</taxon>
        <taxon>Astigmata</taxon>
        <taxon>Glycyphagoidea</taxon>
        <taxon>Echimyopodidae</taxon>
        <taxon>Blomia</taxon>
    </lineage>
</organism>
<dbReference type="GO" id="GO:0006120">
    <property type="term" value="P:mitochondrial electron transport, NADH to ubiquinone"/>
    <property type="evidence" value="ECO:0007669"/>
    <property type="project" value="InterPro"/>
</dbReference>
<dbReference type="Pfam" id="PF09782">
    <property type="entry name" value="NDUF_B6"/>
    <property type="match status" value="1"/>
</dbReference>
<name>A0A9Q0MDM3_BLOTA</name>
<reference evidence="1" key="1">
    <citation type="submission" date="2022-12" db="EMBL/GenBank/DDBJ databases">
        <title>Genome assemblies of Blomia tropicalis.</title>
        <authorList>
            <person name="Cui Y."/>
        </authorList>
    </citation>
    <scope>NUCLEOTIDE SEQUENCE</scope>
    <source>
        <tissue evidence="1">Adult mites</tissue>
    </source>
</reference>
<proteinExistence type="predicted"/>